<sequence>MIFIFIMLTFIIYMMIKQRLLDICEALNISANQFSIDIGMSRSYIANLKKDITTEVLLNIYVKYPSVNIMRIITGEGDILLSKQNLQIDNSFFLEKYNQLEIENKKLLLEVGELKGELKTIKKHAQVEDNAICADASGSDLER</sequence>
<feature type="coiled-coil region" evidence="1">
    <location>
        <begin position="83"/>
        <end position="117"/>
    </location>
</feature>
<keyword evidence="1" id="KW-0175">Coiled coil</keyword>
<evidence type="ECO:0000313" key="3">
    <source>
        <dbReference type="Proteomes" id="UP001199363"/>
    </source>
</evidence>
<evidence type="ECO:0008006" key="4">
    <source>
        <dbReference type="Google" id="ProtNLM"/>
    </source>
</evidence>
<evidence type="ECO:0000256" key="1">
    <source>
        <dbReference type="SAM" id="Coils"/>
    </source>
</evidence>
<protein>
    <recommendedName>
        <fullName evidence="4">HTH cro/C1-type domain-containing protein</fullName>
    </recommendedName>
</protein>
<evidence type="ECO:0000313" key="2">
    <source>
        <dbReference type="EMBL" id="MCB7281771.1"/>
    </source>
</evidence>
<proteinExistence type="predicted"/>
<dbReference type="EMBL" id="JAJCQG010000036">
    <property type="protein sequence ID" value="MCB7281771.1"/>
    <property type="molecule type" value="Genomic_DNA"/>
</dbReference>
<dbReference type="AlphaFoldDB" id="A0AAW4V056"/>
<comment type="caution">
    <text evidence="2">The sequence shown here is derived from an EMBL/GenBank/DDBJ whole genome shotgun (WGS) entry which is preliminary data.</text>
</comment>
<accession>A0AAW4V056</accession>
<dbReference type="Proteomes" id="UP001199363">
    <property type="component" value="Unassembled WGS sequence"/>
</dbReference>
<name>A0AAW4V056_PHOVU</name>
<reference evidence="2" key="1">
    <citation type="submission" date="2021-10" db="EMBL/GenBank/DDBJ databases">
        <title>Collection of gut derived symbiotic bacterial strains cultured from healthy donors.</title>
        <authorList>
            <person name="Lin H."/>
            <person name="Littmann E."/>
            <person name="Kohout C."/>
            <person name="Pamer E.G."/>
        </authorList>
    </citation>
    <scope>NUCLEOTIDE SEQUENCE</scope>
    <source>
        <strain evidence="2">DFI.1.167</strain>
    </source>
</reference>
<gene>
    <name evidence="2" type="ORF">LI282_12070</name>
</gene>
<organism evidence="2 3">
    <name type="scientific">Phocaeicola vulgatus</name>
    <name type="common">Bacteroides vulgatus</name>
    <dbReference type="NCBI Taxonomy" id="821"/>
    <lineage>
        <taxon>Bacteria</taxon>
        <taxon>Pseudomonadati</taxon>
        <taxon>Bacteroidota</taxon>
        <taxon>Bacteroidia</taxon>
        <taxon>Bacteroidales</taxon>
        <taxon>Bacteroidaceae</taxon>
        <taxon>Phocaeicola</taxon>
    </lineage>
</organism>
<dbReference type="RefSeq" id="WP_100262906.1">
    <property type="nucleotide sequence ID" value="NZ_JADNGI010000016.1"/>
</dbReference>